<dbReference type="Proteomes" id="UP000260812">
    <property type="component" value="Unassembled WGS sequence"/>
</dbReference>
<dbReference type="Gene3D" id="3.40.190.10">
    <property type="entry name" value="Periplasmic binding protein-like II"/>
    <property type="match status" value="1"/>
</dbReference>
<dbReference type="EMBL" id="QVLV01000001">
    <property type="protein sequence ID" value="RGE64910.1"/>
    <property type="molecule type" value="Genomic_DNA"/>
</dbReference>
<organism evidence="3 4">
    <name type="scientific">Eisenbergiella massiliensis</name>
    <dbReference type="NCBI Taxonomy" id="1720294"/>
    <lineage>
        <taxon>Bacteria</taxon>
        <taxon>Bacillati</taxon>
        <taxon>Bacillota</taxon>
        <taxon>Clostridia</taxon>
        <taxon>Lachnospirales</taxon>
        <taxon>Lachnospiraceae</taxon>
        <taxon>Eisenbergiella</taxon>
    </lineage>
</organism>
<dbReference type="GeneID" id="97985462"/>
<feature type="chain" id="PRO_5038361001" evidence="2">
    <location>
        <begin position="28"/>
        <end position="775"/>
    </location>
</feature>
<proteinExistence type="predicted"/>
<feature type="signal peptide" evidence="2">
    <location>
        <begin position="1"/>
        <end position="27"/>
    </location>
</feature>
<feature type="region of interest" description="Disordered" evidence="1">
    <location>
        <begin position="25"/>
        <end position="44"/>
    </location>
</feature>
<sequence>MKRKPGMKALALLLTAGMLFTGCGGSAGNTPEEEPETGGSGKTMGRYMEEAVGMPEDMMRNAGITRLTDGSLQIFDYNNGPCISQDEGRTWTRKYDDWMGMVGNAYYMTAAMAKDGTLFLMYSSYEESADEETEQASETDNLFKMDYRYMIVSPEGEMRDLPVPFNLDNYEILTNCWYTPDKRLFASQGGAVYEINQEDGALTRLFDTEGDVELACFSETRMAAFTTTRAYSYDYVNGELLEQDDGLDSFVQKQMTDGMDTIFYTSGNYKFIAALDKENNLYLGCDEGIYSYKEGEGIKLLLEGGLCSLADPSVAKYGMLAEDGPVFLMLLGSGVSRFAFDETVPSVPDKELLVYSLKKDRTIQQAVSAYQKEHNDVYVRYEVGMSGDNGLTAEDAVKALNTEIMAGKGPDVLCLDGLPLDSYLSKGMLADLSDTLKAAEEKEEFFNNITRAFEKDGKIYALPTRFRLPLLVGKQETLAGIQDLQSFADACEKLRAESPDGSILSAYQPDIVLRMLALACEPSWSREDGTLEEAAVQEFLTQAKRIYDAEISGISESDMEDFLESNRSRGDEGGSYAETALDISFSIMNFLTRSQEQFGLGNTQQVSLDFTNVISIPRVRKEIVFTTPSFQNSKVFQAESIMGVCAKAARPEMAKDFIQTLLSYEVMASQEEPYPVNKASFDRMFYTEMDLDTPFGSYGIAKEDGSVLMLDLYWPNEEEQKSLKNLVSSLDTPYLPDSRIEQAVVAAGTQVLNGELSVEEGVAQIKQKVQLYLAE</sequence>
<dbReference type="AlphaFoldDB" id="A0A3E3ICV8"/>
<gene>
    <name evidence="3" type="ORF">DXC51_00825</name>
</gene>
<evidence type="ECO:0000313" key="4">
    <source>
        <dbReference type="Proteomes" id="UP000260812"/>
    </source>
</evidence>
<accession>A0A3E3ICV8</accession>
<evidence type="ECO:0000256" key="1">
    <source>
        <dbReference type="SAM" id="MobiDB-lite"/>
    </source>
</evidence>
<name>A0A3E3ICV8_9FIRM</name>
<dbReference type="InterPro" id="IPR006059">
    <property type="entry name" value="SBP"/>
</dbReference>
<keyword evidence="2" id="KW-0732">Signal</keyword>
<dbReference type="SUPFAM" id="SSF53850">
    <property type="entry name" value="Periplasmic binding protein-like II"/>
    <property type="match status" value="1"/>
</dbReference>
<comment type="caution">
    <text evidence="3">The sequence shown here is derived from an EMBL/GenBank/DDBJ whole genome shotgun (WGS) entry which is preliminary data.</text>
</comment>
<dbReference type="PROSITE" id="PS51257">
    <property type="entry name" value="PROKAR_LIPOPROTEIN"/>
    <property type="match status" value="1"/>
</dbReference>
<protein>
    <submittedName>
        <fullName evidence="3">Extracellular solute-binding protein</fullName>
    </submittedName>
</protein>
<dbReference type="SUPFAM" id="SSF69322">
    <property type="entry name" value="Tricorn protease domain 2"/>
    <property type="match status" value="1"/>
</dbReference>
<dbReference type="RefSeq" id="WP_117543336.1">
    <property type="nucleotide sequence ID" value="NZ_QVLV01000001.1"/>
</dbReference>
<evidence type="ECO:0000313" key="3">
    <source>
        <dbReference type="EMBL" id="RGE64910.1"/>
    </source>
</evidence>
<reference evidence="3" key="1">
    <citation type="submission" date="2018-08" db="EMBL/GenBank/DDBJ databases">
        <title>A genome reference for cultivated species of the human gut microbiota.</title>
        <authorList>
            <person name="Zou Y."/>
            <person name="Xue W."/>
            <person name="Luo G."/>
        </authorList>
    </citation>
    <scope>NUCLEOTIDE SEQUENCE [LARGE SCALE GENOMIC DNA]</scope>
    <source>
        <strain evidence="3">TF05-5AC</strain>
    </source>
</reference>
<keyword evidence="4" id="KW-1185">Reference proteome</keyword>
<dbReference type="Pfam" id="PF13416">
    <property type="entry name" value="SBP_bac_8"/>
    <property type="match status" value="1"/>
</dbReference>
<evidence type="ECO:0000256" key="2">
    <source>
        <dbReference type="SAM" id="SignalP"/>
    </source>
</evidence>